<dbReference type="HOGENOM" id="CLU_120247_0_0_5"/>
<dbReference type="eggNOG" id="COG5295">
    <property type="taxonomic scope" value="Bacteria"/>
</dbReference>
<dbReference type="AlphaFoldDB" id="A0A0H3LZN4"/>
<sequence>MMSNKLAAYFGGGVGYENGQWSDPTFTLHQLNPDGSVVEKNYKTVADAFGGVDTVIKDIYSKLGDLPGGGVKDQDALMWSETENAFVALHGLEGKKTNSKLKFLLDGAIAQGSSEAITGNQLYMMSNQLAAYFGGGARYENGKWLDPIFRLANEQHPISKFLKLVQMV</sequence>
<organism evidence="1 2">
    <name type="scientific">Bartonella quintana (strain Toulouse)</name>
    <name type="common">Rochalimaea quintana</name>
    <dbReference type="NCBI Taxonomy" id="283165"/>
    <lineage>
        <taxon>Bacteria</taxon>
        <taxon>Pseudomonadati</taxon>
        <taxon>Pseudomonadota</taxon>
        <taxon>Alphaproteobacteria</taxon>
        <taxon>Hyphomicrobiales</taxon>
        <taxon>Bartonellaceae</taxon>
        <taxon>Bartonella</taxon>
    </lineage>
</organism>
<reference evidence="1 2" key="1">
    <citation type="journal article" date="2004" name="Proc. Natl. Acad. Sci. U.S.A.">
        <title>The louse-borne human pathogen Bartonella quintana is a genomic derivative of the zoonotic agent Bartonella henselae.</title>
        <authorList>
            <person name="Alsmark U.C.M."/>
            <person name="Frank A.C."/>
            <person name="Karlberg E.O."/>
            <person name="Legault B.-A."/>
            <person name="Ardell D.H."/>
            <person name="Canbaeck B."/>
            <person name="Eriksson A.-S."/>
            <person name="Naeslund A.K."/>
            <person name="Handley S.A."/>
            <person name="Huvet M."/>
            <person name="La Scola B."/>
            <person name="Holmberg M."/>
            <person name="Andersson S.G.E."/>
        </authorList>
    </citation>
    <scope>NUCLEOTIDE SEQUENCE [LARGE SCALE GENOMIC DNA]</scope>
    <source>
        <strain evidence="1 2">Toulouse</strain>
    </source>
</reference>
<dbReference type="Gene3D" id="6.10.250.2030">
    <property type="match status" value="1"/>
</dbReference>
<protein>
    <submittedName>
        <fullName evidence="1">Uncharacterized protein</fullName>
    </submittedName>
</protein>
<accession>A0A0H3LZN4</accession>
<name>A0A0H3LZN4_BARQU</name>
<evidence type="ECO:0000313" key="2">
    <source>
        <dbReference type="Proteomes" id="UP000000597"/>
    </source>
</evidence>
<gene>
    <name evidence="1" type="ordered locus">BQ01430</name>
</gene>
<proteinExistence type="predicted"/>
<dbReference type="KEGG" id="bqu:BQ01430"/>
<dbReference type="Proteomes" id="UP000000597">
    <property type="component" value="Chromosome"/>
</dbReference>
<evidence type="ECO:0000313" key="1">
    <source>
        <dbReference type="EMBL" id="CAF25646.1"/>
    </source>
</evidence>
<dbReference type="EMBL" id="BX897700">
    <property type="protein sequence ID" value="CAF25646.1"/>
    <property type="molecule type" value="Genomic_DNA"/>
</dbReference>